<proteinExistence type="predicted"/>
<evidence type="ECO:0000313" key="2">
    <source>
        <dbReference type="Proteomes" id="UP001642720"/>
    </source>
</evidence>
<dbReference type="Proteomes" id="UP001642720">
    <property type="component" value="Unassembled WGS sequence"/>
</dbReference>
<gene>
    <name evidence="1" type="ORF">CCMA1212_001679</name>
</gene>
<keyword evidence="2" id="KW-1185">Reference proteome</keyword>
<reference evidence="1 2" key="1">
    <citation type="submission" date="2018-01" db="EMBL/GenBank/DDBJ databases">
        <title>Genome characterization of the sugarcane-associated fungus Trichoderma ghanense CCMA-1212 and their application in lignocelulose bioconversion.</title>
        <authorList>
            <person name="Steindorff A.S."/>
            <person name="Mendes T.D."/>
            <person name="Vilela E.S.D."/>
            <person name="Rodrigues D.S."/>
            <person name="Formighieri E.F."/>
            <person name="Melo I.S."/>
            <person name="Favaro L.C.L."/>
        </authorList>
    </citation>
    <scope>NUCLEOTIDE SEQUENCE [LARGE SCALE GENOMIC DNA]</scope>
    <source>
        <strain evidence="1 2">CCMA-1212</strain>
    </source>
</reference>
<evidence type="ECO:0000313" key="1">
    <source>
        <dbReference type="EMBL" id="TFB06105.1"/>
    </source>
</evidence>
<organism evidence="1 2">
    <name type="scientific">Trichoderma ghanense</name>
    <dbReference type="NCBI Taxonomy" id="65468"/>
    <lineage>
        <taxon>Eukaryota</taxon>
        <taxon>Fungi</taxon>
        <taxon>Dikarya</taxon>
        <taxon>Ascomycota</taxon>
        <taxon>Pezizomycotina</taxon>
        <taxon>Sordariomycetes</taxon>
        <taxon>Hypocreomycetidae</taxon>
        <taxon>Hypocreales</taxon>
        <taxon>Hypocreaceae</taxon>
        <taxon>Trichoderma</taxon>
    </lineage>
</organism>
<dbReference type="EMBL" id="PPTA01000002">
    <property type="protein sequence ID" value="TFB06105.1"/>
    <property type="molecule type" value="Genomic_DNA"/>
</dbReference>
<name>A0ABY2HFK2_9HYPO</name>
<accession>A0ABY2HFK2</accession>
<sequence length="58" mass="6433">MSRLPAPLCSVMLLFCYHVPVLWPCVRIISLLHLTALHPTLLGKPPTAPTDTQGNEIR</sequence>
<protein>
    <submittedName>
        <fullName evidence="1">Uncharacterized protein</fullName>
    </submittedName>
</protein>
<dbReference type="RefSeq" id="XP_073562306.1">
    <property type="nucleotide sequence ID" value="XM_073699097.1"/>
</dbReference>
<comment type="caution">
    <text evidence="1">The sequence shown here is derived from an EMBL/GenBank/DDBJ whole genome shotgun (WGS) entry which is preliminary data.</text>
</comment>
<dbReference type="GeneID" id="300573547"/>